<keyword evidence="2" id="KW-0472">Membrane</keyword>
<dbReference type="GO" id="GO:0009279">
    <property type="term" value="C:cell outer membrane"/>
    <property type="evidence" value="ECO:0007669"/>
    <property type="project" value="UniProtKB-SubCell"/>
</dbReference>
<feature type="non-terminal residue" evidence="5">
    <location>
        <position position="443"/>
    </location>
</feature>
<protein>
    <submittedName>
        <fullName evidence="5">SusC/RagA family TonB-linked outer membrane protein</fullName>
    </submittedName>
</protein>
<feature type="domain" description="TonB-dependent receptor-like beta-barrel" evidence="4">
    <location>
        <begin position="244"/>
        <end position="439"/>
    </location>
</feature>
<evidence type="ECO:0000313" key="5">
    <source>
        <dbReference type="EMBL" id="KAA4632374.1"/>
    </source>
</evidence>
<dbReference type="InterPro" id="IPR023997">
    <property type="entry name" value="TonB-dep_OMP_SusC/RagA_CS"/>
</dbReference>
<dbReference type="AlphaFoldDB" id="A0A642C0B1"/>
<dbReference type="InterPro" id="IPR037066">
    <property type="entry name" value="Plug_dom_sf"/>
</dbReference>
<dbReference type="EMBL" id="VWFN01000241">
    <property type="protein sequence ID" value="KAA4632374.1"/>
    <property type="molecule type" value="Genomic_DNA"/>
</dbReference>
<comment type="subcellular location">
    <subcellularLocation>
        <location evidence="1">Cell outer membrane</location>
    </subcellularLocation>
</comment>
<dbReference type="Gene3D" id="2.40.170.20">
    <property type="entry name" value="TonB-dependent receptor, beta-barrel domain"/>
    <property type="match status" value="1"/>
</dbReference>
<name>A0A642C0B1_BACOV</name>
<feature type="non-terminal residue" evidence="5">
    <location>
        <position position="1"/>
    </location>
</feature>
<keyword evidence="3" id="KW-0998">Cell outer membrane</keyword>
<dbReference type="NCBIfam" id="TIGR04056">
    <property type="entry name" value="OMP_RagA_SusC"/>
    <property type="match status" value="1"/>
</dbReference>
<dbReference type="InterPro" id="IPR036942">
    <property type="entry name" value="Beta-barrel_TonB_sf"/>
</dbReference>
<dbReference type="Pfam" id="PF00593">
    <property type="entry name" value="TonB_dep_Rec_b-barrel"/>
    <property type="match status" value="1"/>
</dbReference>
<gene>
    <name evidence="5" type="ORF">F3B51_29010</name>
</gene>
<proteinExistence type="predicted"/>
<accession>A0A642C0B1</accession>
<comment type="caution">
    <text evidence="5">The sequence shown here is derived from an EMBL/GenBank/DDBJ whole genome shotgun (WGS) entry which is preliminary data.</text>
</comment>
<dbReference type="NCBIfam" id="TIGR04057">
    <property type="entry name" value="SusC_RagA_signa"/>
    <property type="match status" value="1"/>
</dbReference>
<evidence type="ECO:0000259" key="4">
    <source>
        <dbReference type="Pfam" id="PF00593"/>
    </source>
</evidence>
<dbReference type="Gene3D" id="2.170.130.10">
    <property type="entry name" value="TonB-dependent receptor, plug domain"/>
    <property type="match status" value="1"/>
</dbReference>
<organism evidence="5">
    <name type="scientific">Bacteroides ovatus</name>
    <dbReference type="NCBI Taxonomy" id="28116"/>
    <lineage>
        <taxon>Bacteria</taxon>
        <taxon>Pseudomonadati</taxon>
        <taxon>Bacteroidota</taxon>
        <taxon>Bacteroidia</taxon>
        <taxon>Bacteroidales</taxon>
        <taxon>Bacteroidaceae</taxon>
        <taxon>Bacteroides</taxon>
    </lineage>
</organism>
<dbReference type="InterPro" id="IPR000531">
    <property type="entry name" value="Beta-barrel_TonB"/>
</dbReference>
<evidence type="ECO:0000256" key="1">
    <source>
        <dbReference type="ARBA" id="ARBA00004442"/>
    </source>
</evidence>
<reference evidence="5" key="1">
    <citation type="journal article" date="2019" name="Nat. Med.">
        <title>A library of human gut bacterial isolates paired with longitudinal multiomics data enables mechanistic microbiome research.</title>
        <authorList>
            <person name="Poyet M."/>
            <person name="Groussin M."/>
            <person name="Gibbons S.M."/>
            <person name="Avila-Pacheco J."/>
            <person name="Jiang X."/>
            <person name="Kearney S.M."/>
            <person name="Perrotta A.R."/>
            <person name="Berdy B."/>
            <person name="Zhao S."/>
            <person name="Lieberman T.D."/>
            <person name="Swanson P.K."/>
            <person name="Smith M."/>
            <person name="Roesemann S."/>
            <person name="Alexander J.E."/>
            <person name="Rich S.A."/>
            <person name="Livny J."/>
            <person name="Vlamakis H."/>
            <person name="Clish C."/>
            <person name="Bullock K."/>
            <person name="Deik A."/>
            <person name="Scott J."/>
            <person name="Pierce K.A."/>
            <person name="Xavier R.J."/>
            <person name="Alm E.J."/>
        </authorList>
    </citation>
    <scope>NUCLEOTIDE SEQUENCE</scope>
    <source>
        <strain evidence="5">BIOML-A13</strain>
    </source>
</reference>
<sequence>PNDIESIQVLKDASATAIYGSRATNGVILITTKQGKEGKVNVNYNARVDISNISKRYNLLNAHDYALFENELDRTSNGYDMQGNVIPSTKVPRHTDDALERYKIYSTDWQDLMYQTAVSQDHQLAVNGGNKMTQYNITAGYTDQEGIIMNTGLERYSFRLNLKSELAKRLVLQLNTSYSQTEQKQTSHSQSSSMNQMVRRILTTKPTLMPGDQIYEDENVEYVPADNPYIMATELKDILQQRFFILNASLTYNFGKGLSWKGAGSFNRTDGSRSTYYPIGTNAGNSAHGMAFRGEDNRQNIVLETTVNYDRKFKKHHHINAVLGYTHEDRQRKTLAIQVGDFAGNDLLYYAIGEGTNTMDKSSSVIQTKLSSFLGRMNYTLYDRYIFTATGRYDGSSLLASGNRWSFFPSFAVAWRINQEKFMKDIPAISNIKLRLSYGVTGN</sequence>
<evidence type="ECO:0000256" key="2">
    <source>
        <dbReference type="ARBA" id="ARBA00023136"/>
    </source>
</evidence>
<dbReference type="SUPFAM" id="SSF56935">
    <property type="entry name" value="Porins"/>
    <property type="match status" value="1"/>
</dbReference>
<evidence type="ECO:0000256" key="3">
    <source>
        <dbReference type="ARBA" id="ARBA00023237"/>
    </source>
</evidence>
<dbReference type="InterPro" id="IPR023996">
    <property type="entry name" value="TonB-dep_OMP_SusC/RagA"/>
</dbReference>